<proteinExistence type="inferred from homology"/>
<dbReference type="Proteomes" id="UP000539313">
    <property type="component" value="Unassembled WGS sequence"/>
</dbReference>
<evidence type="ECO:0000313" key="3">
    <source>
        <dbReference type="EMBL" id="MBA9001877.1"/>
    </source>
</evidence>
<dbReference type="InterPro" id="IPR023393">
    <property type="entry name" value="START-like_dom_sf"/>
</dbReference>
<sequence>MNGIPGVQVTTPSDTEIAMTRAFRAPRRLVFDAWTRPELVVRWYGAHGWTIVECEIDLRVGGAWRFVWRGPGGAGMAASGRYREIAPPVRLVHTESFDDHWYPGESLVTHELHEAHGRTTLTTTWRFPSRQARDLVLRSPMERGAAEGFERLDGVLAAIETRRQQ</sequence>
<dbReference type="AlphaFoldDB" id="A0A7W3R6R4"/>
<keyword evidence="4" id="KW-1185">Reference proteome</keyword>
<dbReference type="InterPro" id="IPR013538">
    <property type="entry name" value="ASHA1/2-like_C"/>
</dbReference>
<dbReference type="CDD" id="cd07826">
    <property type="entry name" value="SRPBCC_CalC_Aha1-like_9"/>
    <property type="match status" value="1"/>
</dbReference>
<evidence type="ECO:0000256" key="1">
    <source>
        <dbReference type="ARBA" id="ARBA00006817"/>
    </source>
</evidence>
<evidence type="ECO:0000259" key="2">
    <source>
        <dbReference type="Pfam" id="PF08327"/>
    </source>
</evidence>
<dbReference type="RefSeq" id="WP_312880829.1">
    <property type="nucleotide sequence ID" value="NZ_JACJII010000001.1"/>
</dbReference>
<protein>
    <submittedName>
        <fullName evidence="3">Uncharacterized protein YndB with AHSA1/START domain</fullName>
    </submittedName>
</protein>
<dbReference type="Pfam" id="PF08327">
    <property type="entry name" value="AHSA1"/>
    <property type="match status" value="1"/>
</dbReference>
<dbReference type="Gene3D" id="3.30.530.20">
    <property type="match status" value="1"/>
</dbReference>
<comment type="similarity">
    <text evidence="1">Belongs to the AHA1 family.</text>
</comment>
<gene>
    <name evidence="3" type="ORF">HNR21_000759</name>
</gene>
<dbReference type="SUPFAM" id="SSF55961">
    <property type="entry name" value="Bet v1-like"/>
    <property type="match status" value="1"/>
</dbReference>
<dbReference type="EMBL" id="JACJII010000001">
    <property type="protein sequence ID" value="MBA9001877.1"/>
    <property type="molecule type" value="Genomic_DNA"/>
</dbReference>
<evidence type="ECO:0000313" key="4">
    <source>
        <dbReference type="Proteomes" id="UP000539313"/>
    </source>
</evidence>
<feature type="domain" description="Activator of Hsp90 ATPase homologue 1/2-like C-terminal" evidence="2">
    <location>
        <begin position="24"/>
        <end position="156"/>
    </location>
</feature>
<accession>A0A7W3R6R4</accession>
<organism evidence="3 4">
    <name type="scientific">Thermomonospora cellulosilytica</name>
    <dbReference type="NCBI Taxonomy" id="1411118"/>
    <lineage>
        <taxon>Bacteria</taxon>
        <taxon>Bacillati</taxon>
        <taxon>Actinomycetota</taxon>
        <taxon>Actinomycetes</taxon>
        <taxon>Streptosporangiales</taxon>
        <taxon>Thermomonosporaceae</taxon>
        <taxon>Thermomonospora</taxon>
    </lineage>
</organism>
<reference evidence="3 4" key="1">
    <citation type="submission" date="2020-08" db="EMBL/GenBank/DDBJ databases">
        <title>Sequencing the genomes of 1000 actinobacteria strains.</title>
        <authorList>
            <person name="Klenk H.-P."/>
        </authorList>
    </citation>
    <scope>NUCLEOTIDE SEQUENCE [LARGE SCALE GENOMIC DNA]</scope>
    <source>
        <strain evidence="3 4">DSM 45823</strain>
    </source>
</reference>
<comment type="caution">
    <text evidence="3">The sequence shown here is derived from an EMBL/GenBank/DDBJ whole genome shotgun (WGS) entry which is preliminary data.</text>
</comment>
<name>A0A7W3R6R4_9ACTN</name>